<evidence type="ECO:0000313" key="1">
    <source>
        <dbReference type="EMBL" id="KAF2870411.1"/>
    </source>
</evidence>
<comment type="caution">
    <text evidence="1">The sequence shown here is derived from an EMBL/GenBank/DDBJ whole genome shotgun (WGS) entry which is preliminary data.</text>
</comment>
<dbReference type="OrthoDB" id="2931622at2759"/>
<sequence>MYAPVSAVTTYTIARGGSTPTACSSAQLGQVVLGRAYTLLSTPTRPPRTLSRAQDFPFAAQPMELRLQIYGYFSATLAQRHRYWAVMTDIFIKALGGGRRLPPRWRRRPDEVGRYTTGIVLLACGHALGSGYHLWDEEHRADPEHTWTFADLRAALMATAALPRNNTDFFAKERRWYEYLRKGGTPHISDTERQAWQHVSQPTLEVLDLAREHLRSGDERDWTTPEIVARLLDGLLEGAGEEERGVWVSEGVVPWELESWIVAEADELVAARDAQGGGI</sequence>
<keyword evidence="2" id="KW-1185">Reference proteome</keyword>
<accession>A0A7C8I7Y0</accession>
<dbReference type="EMBL" id="JAADJZ010000014">
    <property type="protein sequence ID" value="KAF2870411.1"/>
    <property type="molecule type" value="Genomic_DNA"/>
</dbReference>
<dbReference type="AlphaFoldDB" id="A0A7C8I7Y0"/>
<gene>
    <name evidence="1" type="ORF">BDV95DRAFT_639865</name>
</gene>
<name>A0A7C8I7Y0_9PLEO</name>
<dbReference type="Proteomes" id="UP000481861">
    <property type="component" value="Unassembled WGS sequence"/>
</dbReference>
<protein>
    <submittedName>
        <fullName evidence="1">Uncharacterized protein</fullName>
    </submittedName>
</protein>
<proteinExistence type="predicted"/>
<organism evidence="1 2">
    <name type="scientific">Massariosphaeria phaeospora</name>
    <dbReference type="NCBI Taxonomy" id="100035"/>
    <lineage>
        <taxon>Eukaryota</taxon>
        <taxon>Fungi</taxon>
        <taxon>Dikarya</taxon>
        <taxon>Ascomycota</taxon>
        <taxon>Pezizomycotina</taxon>
        <taxon>Dothideomycetes</taxon>
        <taxon>Pleosporomycetidae</taxon>
        <taxon>Pleosporales</taxon>
        <taxon>Pleosporales incertae sedis</taxon>
        <taxon>Massariosphaeria</taxon>
    </lineage>
</organism>
<evidence type="ECO:0000313" key="2">
    <source>
        <dbReference type="Proteomes" id="UP000481861"/>
    </source>
</evidence>
<reference evidence="1 2" key="1">
    <citation type="submission" date="2020-01" db="EMBL/GenBank/DDBJ databases">
        <authorList>
            <consortium name="DOE Joint Genome Institute"/>
            <person name="Haridas S."/>
            <person name="Albert R."/>
            <person name="Binder M."/>
            <person name="Bloem J."/>
            <person name="Labutti K."/>
            <person name="Salamov A."/>
            <person name="Andreopoulos B."/>
            <person name="Baker S.E."/>
            <person name="Barry K."/>
            <person name="Bills G."/>
            <person name="Bluhm B.H."/>
            <person name="Cannon C."/>
            <person name="Castanera R."/>
            <person name="Culley D.E."/>
            <person name="Daum C."/>
            <person name="Ezra D."/>
            <person name="Gonzalez J.B."/>
            <person name="Henrissat B."/>
            <person name="Kuo A."/>
            <person name="Liang C."/>
            <person name="Lipzen A."/>
            <person name="Lutzoni F."/>
            <person name="Magnuson J."/>
            <person name="Mondo S."/>
            <person name="Nolan M."/>
            <person name="Ohm R."/>
            <person name="Pangilinan J."/>
            <person name="Park H.-J.H."/>
            <person name="Ramirez L."/>
            <person name="Alfaro M."/>
            <person name="Sun H."/>
            <person name="Tritt A."/>
            <person name="Yoshinaga Y."/>
            <person name="Zwiers L.-H.L."/>
            <person name="Turgeon B.G."/>
            <person name="Goodwin S.B."/>
            <person name="Spatafora J.W."/>
            <person name="Crous P.W."/>
            <person name="Grigoriev I.V."/>
        </authorList>
    </citation>
    <scope>NUCLEOTIDE SEQUENCE [LARGE SCALE GENOMIC DNA]</scope>
    <source>
        <strain evidence="1 2">CBS 611.86</strain>
    </source>
</reference>